<gene>
    <name evidence="1" type="ORF">G2W53_039267</name>
</gene>
<reference evidence="1" key="1">
    <citation type="submission" date="2020-09" db="EMBL/GenBank/DDBJ databases">
        <title>Genome-Enabled Discovery of Anthraquinone Biosynthesis in Senna tora.</title>
        <authorList>
            <person name="Kang S.-H."/>
            <person name="Pandey R.P."/>
            <person name="Lee C.-M."/>
            <person name="Sim J.-S."/>
            <person name="Jeong J.-T."/>
            <person name="Choi B.-S."/>
            <person name="Jung M."/>
            <person name="Ginzburg D."/>
            <person name="Zhao K."/>
            <person name="Won S.Y."/>
            <person name="Oh T.-J."/>
            <person name="Yu Y."/>
            <person name="Kim N.-H."/>
            <person name="Lee O.R."/>
            <person name="Lee T.-H."/>
            <person name="Bashyal P."/>
            <person name="Kim T.-S."/>
            <person name="Lee W.-H."/>
            <person name="Kawkins C."/>
            <person name="Kim C.-K."/>
            <person name="Kim J.S."/>
            <person name="Ahn B.O."/>
            <person name="Rhee S.Y."/>
            <person name="Sohng J.K."/>
        </authorList>
    </citation>
    <scope>NUCLEOTIDE SEQUENCE</scope>
    <source>
        <tissue evidence="1">Leaf</tissue>
    </source>
</reference>
<dbReference type="EMBL" id="JAAIUW010000012">
    <property type="protein sequence ID" value="KAF7807106.1"/>
    <property type="molecule type" value="Genomic_DNA"/>
</dbReference>
<keyword evidence="2" id="KW-1185">Reference proteome</keyword>
<accession>A0A834SPB4</accession>
<proteinExistence type="predicted"/>
<protein>
    <submittedName>
        <fullName evidence="1">Uncharacterized protein</fullName>
    </submittedName>
</protein>
<evidence type="ECO:0000313" key="1">
    <source>
        <dbReference type="EMBL" id="KAF7807106.1"/>
    </source>
</evidence>
<comment type="caution">
    <text evidence="1">The sequence shown here is derived from an EMBL/GenBank/DDBJ whole genome shotgun (WGS) entry which is preliminary data.</text>
</comment>
<dbReference type="AlphaFoldDB" id="A0A834SPB4"/>
<evidence type="ECO:0000313" key="2">
    <source>
        <dbReference type="Proteomes" id="UP000634136"/>
    </source>
</evidence>
<name>A0A834SPB4_9FABA</name>
<organism evidence="1 2">
    <name type="scientific">Senna tora</name>
    <dbReference type="NCBI Taxonomy" id="362788"/>
    <lineage>
        <taxon>Eukaryota</taxon>
        <taxon>Viridiplantae</taxon>
        <taxon>Streptophyta</taxon>
        <taxon>Embryophyta</taxon>
        <taxon>Tracheophyta</taxon>
        <taxon>Spermatophyta</taxon>
        <taxon>Magnoliopsida</taxon>
        <taxon>eudicotyledons</taxon>
        <taxon>Gunneridae</taxon>
        <taxon>Pentapetalae</taxon>
        <taxon>rosids</taxon>
        <taxon>fabids</taxon>
        <taxon>Fabales</taxon>
        <taxon>Fabaceae</taxon>
        <taxon>Caesalpinioideae</taxon>
        <taxon>Cassia clade</taxon>
        <taxon>Senna</taxon>
    </lineage>
</organism>
<dbReference type="Proteomes" id="UP000634136">
    <property type="component" value="Unassembled WGS sequence"/>
</dbReference>
<sequence length="287" mass="31445">MRRLVPLRGLRMRIKGSDVSESCEGALLVPCRSARRRDSNATLLGERKVVYSSSPSFDFAGKMKVYESKLNGVAELRRFWDSVLASHPGSDMYGIAGDDRGPQYTEADIANQMSRHLKDVKGLSVVFEVVDAMPDPLVGEGDLPEGDSVVPFTSLCRLAADDVNPPPVSDGLGLYKKEGCVALRSFVEKVVSNADMKKLSSTLDQVGTPVNSELACTQLLQITTAHFELSTRAPFFRVRDLLDGQLEVRSGLAAPIRKVVETEEETKAKVQEEIQAKVEEEVQAKDS</sequence>